<reference evidence="1" key="1">
    <citation type="submission" date="2022-10" db="EMBL/GenBank/DDBJ databases">
        <title>Genome Sequence of Xylaria curta.</title>
        <authorList>
            <person name="Buettner E."/>
        </authorList>
    </citation>
    <scope>NUCLEOTIDE SEQUENCE</scope>
    <source>
        <strain evidence="1">Babe10</strain>
    </source>
</reference>
<organism evidence="1 2">
    <name type="scientific">Xylaria curta</name>
    <dbReference type="NCBI Taxonomy" id="42375"/>
    <lineage>
        <taxon>Eukaryota</taxon>
        <taxon>Fungi</taxon>
        <taxon>Dikarya</taxon>
        <taxon>Ascomycota</taxon>
        <taxon>Pezizomycotina</taxon>
        <taxon>Sordariomycetes</taxon>
        <taxon>Xylariomycetidae</taxon>
        <taxon>Xylariales</taxon>
        <taxon>Xylariaceae</taxon>
        <taxon>Xylaria</taxon>
    </lineage>
</organism>
<keyword evidence="2" id="KW-1185">Reference proteome</keyword>
<dbReference type="EMBL" id="JAPDGR010000623">
    <property type="protein sequence ID" value="KAJ2988637.1"/>
    <property type="molecule type" value="Genomic_DNA"/>
</dbReference>
<evidence type="ECO:0000313" key="1">
    <source>
        <dbReference type="EMBL" id="KAJ2988637.1"/>
    </source>
</evidence>
<dbReference type="Proteomes" id="UP001143856">
    <property type="component" value="Unassembled WGS sequence"/>
</dbReference>
<gene>
    <name evidence="1" type="ORF">NUW58_g3869</name>
</gene>
<protein>
    <submittedName>
        <fullName evidence="1">Uncharacterized protein</fullName>
    </submittedName>
</protein>
<comment type="caution">
    <text evidence="1">The sequence shown here is derived from an EMBL/GenBank/DDBJ whole genome shotgun (WGS) entry which is preliminary data.</text>
</comment>
<accession>A0ACC1PA92</accession>
<evidence type="ECO:0000313" key="2">
    <source>
        <dbReference type="Proteomes" id="UP001143856"/>
    </source>
</evidence>
<name>A0ACC1PA92_9PEZI</name>
<sequence>MSSTSGPLGMSNAEKIEIREKGSRAAPHEHQQAQGESENIGDSQQHRKLTGIAWFIAVFAIISSTFLYALDNTVLANVRPSIIDTFGQIDLLTWVSVAYPLGEIGSNPLWGKLNVCFNNKILYLITLAIFEVGSAVSGSAQSMIAVIVGRAIAGFGGSGIYVCTINIVSSLTNPAERNHYLNYVAIAWALGTVLGPVVGGAFASSAATWRWAFYINIVVAGATTPACIFLIPPLVPPLAKSSTWWQRLRRIDYVGKVLWLGGIVTVVTILASGGALYAWDSSQLIGFYSASGAIWILFLIQQRLSILTTDRIFPLELAGIWHMALLFCWSALAIANDTVTIYSLPLIENEVNSKCTVLDKMA</sequence>
<proteinExistence type="predicted"/>